<evidence type="ECO:0000256" key="1">
    <source>
        <dbReference type="ARBA" id="ARBA00004651"/>
    </source>
</evidence>
<comment type="caution">
    <text evidence="9">The sequence shown here is derived from an EMBL/GenBank/DDBJ whole genome shotgun (WGS) entry which is preliminary data.</text>
</comment>
<feature type="transmembrane region" description="Helical" evidence="8">
    <location>
        <begin position="110"/>
        <end position="130"/>
    </location>
</feature>
<dbReference type="SUPFAM" id="SSF81345">
    <property type="entry name" value="ABC transporter involved in vitamin B12 uptake, BtuC"/>
    <property type="match status" value="1"/>
</dbReference>
<proteinExistence type="inferred from homology"/>
<evidence type="ECO:0000256" key="8">
    <source>
        <dbReference type="SAM" id="Phobius"/>
    </source>
</evidence>
<protein>
    <submittedName>
        <fullName evidence="9">Iron ABC transporter permease</fullName>
    </submittedName>
</protein>
<evidence type="ECO:0000256" key="6">
    <source>
        <dbReference type="ARBA" id="ARBA00022989"/>
    </source>
</evidence>
<keyword evidence="6 8" id="KW-1133">Transmembrane helix</keyword>
<keyword evidence="7 8" id="KW-0472">Membrane</keyword>
<keyword evidence="4" id="KW-1003">Cell membrane</keyword>
<dbReference type="InterPro" id="IPR037294">
    <property type="entry name" value="ABC_BtuC-like"/>
</dbReference>
<evidence type="ECO:0000256" key="2">
    <source>
        <dbReference type="ARBA" id="ARBA00007935"/>
    </source>
</evidence>
<dbReference type="Pfam" id="PF01032">
    <property type="entry name" value="FecCD"/>
    <property type="match status" value="1"/>
</dbReference>
<organism evidence="9 10">
    <name type="scientific">Pseudonocardia nematodicida</name>
    <dbReference type="NCBI Taxonomy" id="1206997"/>
    <lineage>
        <taxon>Bacteria</taxon>
        <taxon>Bacillati</taxon>
        <taxon>Actinomycetota</taxon>
        <taxon>Actinomycetes</taxon>
        <taxon>Pseudonocardiales</taxon>
        <taxon>Pseudonocardiaceae</taxon>
        <taxon>Pseudonocardia</taxon>
    </lineage>
</organism>
<evidence type="ECO:0000313" key="9">
    <source>
        <dbReference type="EMBL" id="MEQ3552134.1"/>
    </source>
</evidence>
<accession>A0ABV1KCD4</accession>
<evidence type="ECO:0000256" key="7">
    <source>
        <dbReference type="ARBA" id="ARBA00023136"/>
    </source>
</evidence>
<dbReference type="PANTHER" id="PTHR30472:SF1">
    <property type="entry name" value="FE(3+) DICITRATE TRANSPORT SYSTEM PERMEASE PROTEIN FECC-RELATED"/>
    <property type="match status" value="1"/>
</dbReference>
<evidence type="ECO:0000256" key="4">
    <source>
        <dbReference type="ARBA" id="ARBA00022475"/>
    </source>
</evidence>
<evidence type="ECO:0000256" key="3">
    <source>
        <dbReference type="ARBA" id="ARBA00022448"/>
    </source>
</evidence>
<feature type="transmembrane region" description="Helical" evidence="8">
    <location>
        <begin position="299"/>
        <end position="317"/>
    </location>
</feature>
<feature type="transmembrane region" description="Helical" evidence="8">
    <location>
        <begin position="186"/>
        <end position="204"/>
    </location>
</feature>
<dbReference type="Proteomes" id="UP001494902">
    <property type="component" value="Unassembled WGS sequence"/>
</dbReference>
<dbReference type="InterPro" id="IPR000522">
    <property type="entry name" value="ABC_transptr_permease_BtuC"/>
</dbReference>
<feature type="transmembrane region" description="Helical" evidence="8">
    <location>
        <begin position="142"/>
        <end position="161"/>
    </location>
</feature>
<dbReference type="Gene3D" id="1.10.3470.10">
    <property type="entry name" value="ABC transporter involved in vitamin B12 uptake, BtuC"/>
    <property type="match status" value="1"/>
</dbReference>
<comment type="subcellular location">
    <subcellularLocation>
        <location evidence="1">Cell membrane</location>
        <topology evidence="1">Multi-pass membrane protein</topology>
    </subcellularLocation>
</comment>
<feature type="transmembrane region" description="Helical" evidence="8">
    <location>
        <begin position="51"/>
        <end position="71"/>
    </location>
</feature>
<dbReference type="PANTHER" id="PTHR30472">
    <property type="entry name" value="FERRIC ENTEROBACTIN TRANSPORT SYSTEM PERMEASE PROTEIN"/>
    <property type="match status" value="1"/>
</dbReference>
<dbReference type="CDD" id="cd06550">
    <property type="entry name" value="TM_ABC_iron-siderophores_like"/>
    <property type="match status" value="1"/>
</dbReference>
<evidence type="ECO:0000256" key="5">
    <source>
        <dbReference type="ARBA" id="ARBA00022692"/>
    </source>
</evidence>
<dbReference type="RefSeq" id="WP_349299200.1">
    <property type="nucleotide sequence ID" value="NZ_JBEDNQ010000006.1"/>
</dbReference>
<keyword evidence="3" id="KW-0813">Transport</keyword>
<feature type="transmembrane region" description="Helical" evidence="8">
    <location>
        <begin position="83"/>
        <end position="104"/>
    </location>
</feature>
<keyword evidence="10" id="KW-1185">Reference proteome</keyword>
<keyword evidence="5 8" id="KW-0812">Transmembrane</keyword>
<evidence type="ECO:0000313" key="10">
    <source>
        <dbReference type="Proteomes" id="UP001494902"/>
    </source>
</evidence>
<sequence>MAVLSVVLGLAVLASLTIGAETPSPLRVLTAAVTGWDTDPEAWTLVVHYRIPRTLVAIAVGAALGIAGAMIQAYTRNPLADPGILGVNAGAALAVIVAIGFGLAPGTAYLVWPALLGALLATFAVLLLSATGRGPITPVRMTLAGVALAAVLGGITTTIRLSDPVTFERFRSWAVGSVAGRDVSDLAAVLPFVVAGVLVAVSLARPLNAVAMGEDVARSLGVGVLRARLGTVGSVALLVGAATAVAGPIGFVGLMVPHAVRLLVGNEQTRVVPLSVLAAPCLLVLTDTVSRVLVPGREIPVGVVTAFVGGPVLLWLIRSRQVNTQ</sequence>
<reference evidence="9 10" key="1">
    <citation type="submission" date="2024-03" db="EMBL/GenBank/DDBJ databases">
        <title>Draft genome sequence of Pseudonocardia nematodicida JCM 31783.</title>
        <authorList>
            <person name="Butdee W."/>
            <person name="Duangmal K."/>
        </authorList>
    </citation>
    <scope>NUCLEOTIDE SEQUENCE [LARGE SCALE GENOMIC DNA]</scope>
    <source>
        <strain evidence="9 10">JCM 31783</strain>
    </source>
</reference>
<comment type="similarity">
    <text evidence="2">Belongs to the binding-protein-dependent transport system permease family. FecCD subfamily.</text>
</comment>
<name>A0ABV1KCD4_9PSEU</name>
<gene>
    <name evidence="9" type="ORF">WIS52_16795</name>
</gene>
<dbReference type="EMBL" id="JBEDNQ010000006">
    <property type="protein sequence ID" value="MEQ3552134.1"/>
    <property type="molecule type" value="Genomic_DNA"/>
</dbReference>